<dbReference type="AlphaFoldDB" id="Q2II93"/>
<dbReference type="InterPro" id="IPR023346">
    <property type="entry name" value="Lysozyme-like_dom_sf"/>
</dbReference>
<dbReference type="STRING" id="290397.Adeh_1603"/>
<accession>Q2II93</accession>
<feature type="compositionally biased region" description="Pro residues" evidence="2">
    <location>
        <begin position="566"/>
        <end position="581"/>
    </location>
</feature>
<organism evidence="4 5">
    <name type="scientific">Anaeromyxobacter dehalogenans (strain 2CP-C)</name>
    <dbReference type="NCBI Taxonomy" id="290397"/>
    <lineage>
        <taxon>Bacteria</taxon>
        <taxon>Pseudomonadati</taxon>
        <taxon>Myxococcota</taxon>
        <taxon>Myxococcia</taxon>
        <taxon>Myxococcales</taxon>
        <taxon>Cystobacterineae</taxon>
        <taxon>Anaeromyxobacteraceae</taxon>
        <taxon>Anaeromyxobacter</taxon>
    </lineage>
</organism>
<gene>
    <name evidence="4" type="ordered locus">Adeh_1603</name>
</gene>
<dbReference type="HOGENOM" id="CLU_013746_1_0_7"/>
<evidence type="ECO:0000256" key="1">
    <source>
        <dbReference type="ARBA" id="ARBA00007734"/>
    </source>
</evidence>
<feature type="domain" description="Transglycosylase SLT" evidence="3">
    <location>
        <begin position="668"/>
        <end position="773"/>
    </location>
</feature>
<comment type="similarity">
    <text evidence="1">Belongs to the transglycosylase Slt family.</text>
</comment>
<feature type="region of interest" description="Disordered" evidence="2">
    <location>
        <begin position="562"/>
        <end position="585"/>
    </location>
</feature>
<evidence type="ECO:0000313" key="4">
    <source>
        <dbReference type="EMBL" id="ABC81376.1"/>
    </source>
</evidence>
<reference evidence="4 5" key="1">
    <citation type="submission" date="2006-01" db="EMBL/GenBank/DDBJ databases">
        <title>Complete sequence of Anaeromyxobacter dehalogenans 2CP-C.</title>
        <authorList>
            <consortium name="US DOE Joint Genome Institute"/>
            <person name="Copeland A."/>
            <person name="Lucas S."/>
            <person name="Lapidus A."/>
            <person name="Barry K."/>
            <person name="Detter J.C."/>
            <person name="Glavina T."/>
            <person name="Hammon N."/>
            <person name="Israni S."/>
            <person name="Pitluck S."/>
            <person name="Brettin T."/>
            <person name="Bruce D."/>
            <person name="Han C."/>
            <person name="Tapia R."/>
            <person name="Gilna P."/>
            <person name="Kiss H."/>
            <person name="Schmutz J."/>
            <person name="Larimer F."/>
            <person name="Land M."/>
            <person name="Kyrpides N."/>
            <person name="Anderson I."/>
            <person name="Sanford R.A."/>
            <person name="Ritalahti K.M."/>
            <person name="Thomas H.S."/>
            <person name="Kirby J.R."/>
            <person name="Zhulin I.B."/>
            <person name="Loeffler F.E."/>
            <person name="Richardson P."/>
        </authorList>
    </citation>
    <scope>NUCLEOTIDE SEQUENCE [LARGE SCALE GENOMIC DNA]</scope>
    <source>
        <strain evidence="4 5">2CP-C</strain>
    </source>
</reference>
<dbReference type="EMBL" id="CP000251">
    <property type="protein sequence ID" value="ABC81376.1"/>
    <property type="molecule type" value="Genomic_DNA"/>
</dbReference>
<evidence type="ECO:0000313" key="5">
    <source>
        <dbReference type="Proteomes" id="UP000001935"/>
    </source>
</evidence>
<dbReference type="Gene3D" id="1.25.40.10">
    <property type="entry name" value="Tetratricopeptide repeat domain"/>
    <property type="match status" value="2"/>
</dbReference>
<feature type="region of interest" description="Disordered" evidence="2">
    <location>
        <begin position="1"/>
        <end position="81"/>
    </location>
</feature>
<name>Q2II93_ANADE</name>
<evidence type="ECO:0000256" key="2">
    <source>
        <dbReference type="SAM" id="MobiDB-lite"/>
    </source>
</evidence>
<dbReference type="Pfam" id="PF01464">
    <property type="entry name" value="SLT"/>
    <property type="match status" value="1"/>
</dbReference>
<evidence type="ECO:0000259" key="3">
    <source>
        <dbReference type="Pfam" id="PF01464"/>
    </source>
</evidence>
<dbReference type="eggNOG" id="COG0741">
    <property type="taxonomic scope" value="Bacteria"/>
</dbReference>
<dbReference type="PANTHER" id="PTHR37423:SF2">
    <property type="entry name" value="MEMBRANE-BOUND LYTIC MUREIN TRANSGLYCOSYLASE C"/>
    <property type="match status" value="1"/>
</dbReference>
<dbReference type="Gene3D" id="1.10.530.10">
    <property type="match status" value="1"/>
</dbReference>
<dbReference type="SUPFAM" id="SSF48452">
    <property type="entry name" value="TPR-like"/>
    <property type="match status" value="1"/>
</dbReference>
<dbReference type="InterPro" id="IPR011990">
    <property type="entry name" value="TPR-like_helical_dom_sf"/>
</dbReference>
<dbReference type="CAZy" id="GH23">
    <property type="family name" value="Glycoside Hydrolase Family 23"/>
</dbReference>
<dbReference type="SUPFAM" id="SSF53955">
    <property type="entry name" value="Lysozyme-like"/>
    <property type="match status" value="1"/>
</dbReference>
<dbReference type="Proteomes" id="UP000001935">
    <property type="component" value="Chromosome"/>
</dbReference>
<dbReference type="CDD" id="cd13401">
    <property type="entry name" value="Slt70-like"/>
    <property type="match status" value="1"/>
</dbReference>
<sequence length="830" mass="86841">MASTWTPLTGPAAGPRRRDGAPRPPPVQRHGPSPRHGAPPSEVERLEALARPTGGQAARAISRSRMQPVKAPTSPLGVPLPTCPESIRTPWAYPASRRGGRALLACALLLTARPACAARSVPEPLTDWLAGIGDAAQALAGGQADASAAAARRAFSARPRGAAGARAQAALGLALADAGQPADAAEALEVALAPAIAPARPHLAFVRGQALLASGEPHAAARLLEQAGADPRLAVARRARFLAGEALVEAGLAAEAVATLDAALRAWPADPAAPAARLALGRAARAAGDEARAVETWRALWLEADLPQARSAGELLAAWRAAGGPVPLASADDHLARAERLVATARPDDALQELAAAREADPEVPAGRVEVLRAAALVGLGRHAEAARVAAPFADDPDPRVQRSARLALARAAARAGRVDEASRRYREVAASEAPIAGLPEWRQRDLGDEAAYLAAWLHYDAGDYRRAATELDAFARAYRRTSRRVDEALWFAAWSRYRLGRTADAARALARLSRGPFADAAAYWQGRLAKDPRRRARLLRAAAAGADPWYALLARARLEASGVASPPPPPPAAPPRPLPDAAPAAAAGQLAVAAELMGLGLEDEGLDELRQLARGGAVRAAAPLVAQLAAHAGDAELPFRMARDFLGQSARTLRWSHPEPYPELLPARARAFGVDPALVLAVMRRESSFRRAVRSGAGAEGLLQLRPVTAERLAALLGVPGGVGDRLDRPEVNVALGAHYLGLLGARFADPAVVLAAYNAGPGPASEWARSRAGMPLDAWVECIPYRETRQYVKVVLSDWDVYRRLSGGAPAPVDPERPVAAPAPGVGF</sequence>
<dbReference type="InterPro" id="IPR008258">
    <property type="entry name" value="Transglycosylase_SLT_dom_1"/>
</dbReference>
<dbReference type="KEGG" id="ade:Adeh_1603"/>
<protein>
    <submittedName>
        <fullName evidence="4">Lytic transglycosylase</fullName>
    </submittedName>
</protein>
<proteinExistence type="inferred from homology"/>
<dbReference type="PANTHER" id="PTHR37423">
    <property type="entry name" value="SOLUBLE LYTIC MUREIN TRANSGLYCOSYLASE-RELATED"/>
    <property type="match status" value="1"/>
</dbReference>
<dbReference type="eggNOG" id="COG1729">
    <property type="taxonomic scope" value="Bacteria"/>
</dbReference>